<evidence type="ECO:0000313" key="2">
    <source>
        <dbReference type="EMBL" id="WAA13393.1"/>
    </source>
</evidence>
<dbReference type="SUPFAM" id="SSF47413">
    <property type="entry name" value="lambda repressor-like DNA-binding domains"/>
    <property type="match status" value="1"/>
</dbReference>
<proteinExistence type="predicted"/>
<dbReference type="KEGG" id="fhl:OE105_04575"/>
<evidence type="ECO:0000313" key="3">
    <source>
        <dbReference type="Proteomes" id="UP001164726"/>
    </source>
</evidence>
<name>A0A9E8M0R7_9BACI</name>
<evidence type="ECO:0000259" key="1">
    <source>
        <dbReference type="PROSITE" id="PS50943"/>
    </source>
</evidence>
<feature type="domain" description="HTH cro/C1-type" evidence="1">
    <location>
        <begin position="6"/>
        <end position="49"/>
    </location>
</feature>
<dbReference type="Proteomes" id="UP001164726">
    <property type="component" value="Chromosome"/>
</dbReference>
<accession>A0A9E8M0R7</accession>
<dbReference type="CDD" id="cd00093">
    <property type="entry name" value="HTH_XRE"/>
    <property type="match status" value="1"/>
</dbReference>
<dbReference type="EMBL" id="CP106877">
    <property type="protein sequence ID" value="WAA13393.1"/>
    <property type="molecule type" value="Genomic_DNA"/>
</dbReference>
<dbReference type="SMART" id="SM00530">
    <property type="entry name" value="HTH_XRE"/>
    <property type="match status" value="1"/>
</dbReference>
<dbReference type="RefSeq" id="WP_275421558.1">
    <property type="nucleotide sequence ID" value="NZ_CP106877.1"/>
</dbReference>
<organism evidence="2 3">
    <name type="scientific">Fervidibacillus halotolerans</name>
    <dbReference type="NCBI Taxonomy" id="2980027"/>
    <lineage>
        <taxon>Bacteria</taxon>
        <taxon>Bacillati</taxon>
        <taxon>Bacillota</taxon>
        <taxon>Bacilli</taxon>
        <taxon>Bacillales</taxon>
        <taxon>Bacillaceae</taxon>
        <taxon>Fervidibacillus</taxon>
    </lineage>
</organism>
<dbReference type="InterPro" id="IPR001387">
    <property type="entry name" value="Cro/C1-type_HTH"/>
</dbReference>
<dbReference type="GO" id="GO:0003677">
    <property type="term" value="F:DNA binding"/>
    <property type="evidence" value="ECO:0007669"/>
    <property type="project" value="InterPro"/>
</dbReference>
<keyword evidence="3" id="KW-1185">Reference proteome</keyword>
<reference evidence="2" key="1">
    <citation type="submission" date="2022-09" db="EMBL/GenBank/DDBJ databases">
        <title>Complete Genomes of Fervidibacillus albus and Fervidibacillus halotolerans isolated from tidal flat sediments.</title>
        <authorList>
            <person name="Kwon K.K."/>
            <person name="Yang S.-H."/>
            <person name="Park M.J."/>
            <person name="Oh H.-M."/>
        </authorList>
    </citation>
    <scope>NUCLEOTIDE SEQUENCE</scope>
    <source>
        <strain evidence="2">MEBiC13594</strain>
    </source>
</reference>
<dbReference type="PROSITE" id="PS50943">
    <property type="entry name" value="HTH_CROC1"/>
    <property type="match status" value="1"/>
</dbReference>
<protein>
    <submittedName>
        <fullName evidence="2">Helix-turn-helix domain-containing protein</fullName>
    </submittedName>
</protein>
<gene>
    <name evidence="2" type="ORF">OE105_04575</name>
</gene>
<sequence>MNQFLIKRVRQMKGMSQLEFSKALGVSRSLIAQVEGGYINPSDDLVEKIREFVGDDFINAVKALMEVQK</sequence>
<dbReference type="InterPro" id="IPR010982">
    <property type="entry name" value="Lambda_DNA-bd_dom_sf"/>
</dbReference>
<dbReference type="Pfam" id="PF01381">
    <property type="entry name" value="HTH_3"/>
    <property type="match status" value="1"/>
</dbReference>
<dbReference type="Gene3D" id="1.10.260.40">
    <property type="entry name" value="lambda repressor-like DNA-binding domains"/>
    <property type="match status" value="1"/>
</dbReference>
<dbReference type="AlphaFoldDB" id="A0A9E8M0R7"/>